<keyword evidence="5" id="KW-0408">Iron</keyword>
<name>A0A1S2L787_9BACI</name>
<dbReference type="GO" id="GO:0016020">
    <property type="term" value="C:membrane"/>
    <property type="evidence" value="ECO:0007669"/>
    <property type="project" value="TreeGrafter"/>
</dbReference>
<accession>A0A1S2L787</accession>
<protein>
    <submittedName>
        <fullName evidence="9">Molybdopterin-dependent oxidoreductase</fullName>
    </submittedName>
    <submittedName>
        <fullName evidence="8">Spermidine/putrescine ABC transporter substrate-binding protein</fullName>
    </submittedName>
</protein>
<feature type="domain" description="4Fe-4S Mo/W bis-MGD-type" evidence="7">
    <location>
        <begin position="4"/>
        <end position="60"/>
    </location>
</feature>
<evidence type="ECO:0000313" key="8">
    <source>
        <dbReference type="EMBL" id="OIJ08194.1"/>
    </source>
</evidence>
<reference evidence="9" key="2">
    <citation type="journal article" date="2017" name="Genome Announc.">
        <title>Draft Genome Sequences of Four Alkaliphilic Bacteria Belonging to the Anaerobacillus Genus.</title>
        <authorList>
            <person name="Bassil N.M."/>
            <person name="Lloyd J.R."/>
        </authorList>
    </citation>
    <scope>NUCLEOTIDE SEQUENCE [LARGE SCALE GENOMIC DNA]</scope>
    <source>
        <strain evidence="9">NB2006</strain>
    </source>
</reference>
<dbReference type="EMBL" id="LQXD01000164">
    <property type="protein sequence ID" value="OIJ08194.1"/>
    <property type="molecule type" value="Genomic_DNA"/>
</dbReference>
<dbReference type="Pfam" id="PF04879">
    <property type="entry name" value="Molybdop_Fe4S4"/>
    <property type="match status" value="1"/>
</dbReference>
<dbReference type="PANTHER" id="PTHR43105:SF14">
    <property type="entry name" value="FORMATE DEHYDROGENASE H"/>
    <property type="match status" value="1"/>
</dbReference>
<evidence type="ECO:0000313" key="9">
    <source>
        <dbReference type="EMBL" id="QOY35740.1"/>
    </source>
</evidence>
<reference evidence="9" key="3">
    <citation type="journal article" date="2019" name="Int. J. Syst. Evol. Microbiol.">
        <title>Anaerobacillus isosaccharinicus sp. nov., an alkaliphilic bacterium which degrades isosaccharinic acid.</title>
        <authorList>
            <person name="Bassil N.M."/>
            <person name="Lloyd J.R."/>
        </authorList>
    </citation>
    <scope>NUCLEOTIDE SEQUENCE [LARGE SCALE GENOMIC DNA]</scope>
    <source>
        <strain evidence="9">NB2006</strain>
    </source>
</reference>
<dbReference type="InterPro" id="IPR006963">
    <property type="entry name" value="Mopterin_OxRdtase_4Fe-4S_dom"/>
</dbReference>
<keyword evidence="2" id="KW-0004">4Fe-4S</keyword>
<keyword evidence="6" id="KW-0411">Iron-sulfur</keyword>
<evidence type="ECO:0000259" key="7">
    <source>
        <dbReference type="PROSITE" id="PS51669"/>
    </source>
</evidence>
<dbReference type="GO" id="GO:0022904">
    <property type="term" value="P:respiratory electron transport chain"/>
    <property type="evidence" value="ECO:0007669"/>
    <property type="project" value="TreeGrafter"/>
</dbReference>
<comment type="cofactor">
    <cofactor evidence="1">
        <name>Mo-bis(molybdopterin guanine dinucleotide)</name>
        <dbReference type="ChEBI" id="CHEBI:60539"/>
    </cofactor>
</comment>
<evidence type="ECO:0000256" key="3">
    <source>
        <dbReference type="ARBA" id="ARBA00022723"/>
    </source>
</evidence>
<evidence type="ECO:0000256" key="1">
    <source>
        <dbReference type="ARBA" id="ARBA00001942"/>
    </source>
</evidence>
<evidence type="ECO:0000256" key="6">
    <source>
        <dbReference type="ARBA" id="ARBA00023014"/>
    </source>
</evidence>
<dbReference type="SMART" id="SM00926">
    <property type="entry name" value="Molybdop_Fe4S4"/>
    <property type="match status" value="1"/>
</dbReference>
<reference evidence="8" key="1">
    <citation type="submission" date="2016-10" db="EMBL/GenBank/DDBJ databases">
        <title>Draft genome sequences of four alkaliphilic bacteria belonging to the Anaerobacillus genus.</title>
        <authorList>
            <person name="Bassil N.M."/>
            <person name="Lloyd J.R."/>
        </authorList>
    </citation>
    <scope>NUCLEOTIDE SEQUENCE [LARGE SCALE GENOMIC DNA]</scope>
    <source>
        <strain evidence="8">NB2006</strain>
    </source>
</reference>
<dbReference type="Gene3D" id="3.40.50.740">
    <property type="match status" value="1"/>
</dbReference>
<sequence length="136" mass="15060">MGNRQEVKMICSYCGTGCNLITEIEDNKIVKVRGDKEGAVNKGQTCIKGAFAFNYVHAEDRLTSPLLRKNGELQPVSWKEALSFIAEKLTTIKKTYGPDSMSIFACARATNEVNYVTQKFARAVLGMNNIDGCNRT</sequence>
<dbReference type="GO" id="GO:0051539">
    <property type="term" value="F:4 iron, 4 sulfur cluster binding"/>
    <property type="evidence" value="ECO:0007669"/>
    <property type="project" value="UniProtKB-KW"/>
</dbReference>
<dbReference type="OrthoDB" id="9803192at2"/>
<dbReference type="PANTHER" id="PTHR43105">
    <property type="entry name" value="RESPIRATORY NITRATE REDUCTASE"/>
    <property type="match status" value="1"/>
</dbReference>
<evidence type="ECO:0000256" key="5">
    <source>
        <dbReference type="ARBA" id="ARBA00023004"/>
    </source>
</evidence>
<keyword evidence="4" id="KW-0560">Oxidoreductase</keyword>
<evidence type="ECO:0000256" key="2">
    <source>
        <dbReference type="ARBA" id="ARBA00022485"/>
    </source>
</evidence>
<keyword evidence="3" id="KW-0479">Metal-binding</keyword>
<dbReference type="InterPro" id="IPR006656">
    <property type="entry name" value="Mopterin_OxRdtase"/>
</dbReference>
<dbReference type="InterPro" id="IPR050123">
    <property type="entry name" value="Prok_molybdopt-oxidoreductase"/>
</dbReference>
<dbReference type="EMBL" id="CP063356">
    <property type="protein sequence ID" value="QOY35740.1"/>
    <property type="molecule type" value="Genomic_DNA"/>
</dbReference>
<proteinExistence type="predicted"/>
<dbReference type="Pfam" id="PF00384">
    <property type="entry name" value="Molybdopterin"/>
    <property type="match status" value="1"/>
</dbReference>
<dbReference type="GO" id="GO:0003954">
    <property type="term" value="F:NADH dehydrogenase activity"/>
    <property type="evidence" value="ECO:0007669"/>
    <property type="project" value="TreeGrafter"/>
</dbReference>
<dbReference type="Gene3D" id="2.20.25.90">
    <property type="entry name" value="ADC-like domains"/>
    <property type="match status" value="1"/>
</dbReference>
<evidence type="ECO:0000256" key="4">
    <source>
        <dbReference type="ARBA" id="ARBA00023002"/>
    </source>
</evidence>
<dbReference type="SUPFAM" id="SSF53706">
    <property type="entry name" value="Formate dehydrogenase/DMSO reductase, domains 1-3"/>
    <property type="match status" value="1"/>
</dbReference>
<reference evidence="9" key="4">
    <citation type="submission" date="2020-10" db="EMBL/GenBank/DDBJ databases">
        <authorList>
            <person name="Bassil N.M."/>
            <person name="Lloyd J.R."/>
        </authorList>
    </citation>
    <scope>NUCLEOTIDE SEQUENCE</scope>
    <source>
        <strain evidence="9">NB2006</strain>
    </source>
</reference>
<dbReference type="AlphaFoldDB" id="A0A1S2L787"/>
<dbReference type="PROSITE" id="PS51669">
    <property type="entry name" value="4FE4S_MOW_BIS_MGD"/>
    <property type="match status" value="1"/>
</dbReference>
<gene>
    <name evidence="9" type="ORF">AWH56_024270</name>
    <name evidence="8" type="ORF">AWH56_19345</name>
</gene>
<organism evidence="8">
    <name type="scientific">Anaerobacillus isosaccharinicus</name>
    <dbReference type="NCBI Taxonomy" id="1532552"/>
    <lineage>
        <taxon>Bacteria</taxon>
        <taxon>Bacillati</taxon>
        <taxon>Bacillota</taxon>
        <taxon>Bacilli</taxon>
        <taxon>Bacillales</taxon>
        <taxon>Bacillaceae</taxon>
        <taxon>Anaerobacillus</taxon>
    </lineage>
</organism>
<dbReference type="GO" id="GO:0046872">
    <property type="term" value="F:metal ion binding"/>
    <property type="evidence" value="ECO:0007669"/>
    <property type="project" value="UniProtKB-KW"/>
</dbReference>